<dbReference type="RefSeq" id="WP_254153274.1">
    <property type="nucleotide sequence ID" value="NZ_JAHESD010000013.1"/>
</dbReference>
<keyword evidence="3" id="KW-1185">Reference proteome</keyword>
<dbReference type="Proteomes" id="UP000772618">
    <property type="component" value="Unassembled WGS sequence"/>
</dbReference>
<dbReference type="InterPro" id="IPR043129">
    <property type="entry name" value="ATPase_NBD"/>
</dbReference>
<sequence>MKLAAIDIGSNAIRFQVSTVLDNSPTLLFKKLEYVRFPLRLGHDVFNTGRISEKSIEKFKKLMKAFKLLVELYEVNDYMFCATSAMRESENGQQLADEVKEQLGIEINIIDGIREAELINKAINSYLLSDQTYLHIDVGGGSTELNLFVGGKKIKTRSFKIGSVRVLEHHDSPVVWEDMEQWVRENMKKDYGKVTAVGTGGNISKIFELARLKPGKILSLKKVKEIRDMIQSYSIDERIYKLQMNPDRADVIIPASDIYIKVMQWAHSSSILVPEVGLKDGIMLHLYDRNTQQKRLDFNANQ</sequence>
<dbReference type="InterPro" id="IPR003695">
    <property type="entry name" value="Ppx_GppA_N"/>
</dbReference>
<reference evidence="2 3" key="1">
    <citation type="submission" date="2021-05" db="EMBL/GenBank/DDBJ databases">
        <title>A Polyphasic approach of four new species of the genus Ohtaekwangia: Ohtaekwangia histidinii sp. nov., Ohtaekwangia cretensis sp. nov., Ohtaekwangia indiensis sp. nov., Ohtaekwangia reichenbachii sp. nov. from diverse environment.</title>
        <authorList>
            <person name="Octaviana S."/>
        </authorList>
    </citation>
    <scope>NUCLEOTIDE SEQUENCE [LARGE SCALE GENOMIC DNA]</scope>
    <source>
        <strain evidence="2 3">PWU20</strain>
    </source>
</reference>
<evidence type="ECO:0000313" key="2">
    <source>
        <dbReference type="EMBL" id="MBT1703269.1"/>
    </source>
</evidence>
<dbReference type="CDD" id="cd24006">
    <property type="entry name" value="ASKHA_NBD_PPX_GppA"/>
    <property type="match status" value="1"/>
</dbReference>
<name>A0ABS5VPA1_9BACT</name>
<dbReference type="Gene3D" id="3.30.420.150">
    <property type="entry name" value="Exopolyphosphatase. Domain 2"/>
    <property type="match status" value="1"/>
</dbReference>
<dbReference type="SUPFAM" id="SSF53067">
    <property type="entry name" value="Actin-like ATPase domain"/>
    <property type="match status" value="2"/>
</dbReference>
<dbReference type="PANTHER" id="PTHR30005">
    <property type="entry name" value="EXOPOLYPHOSPHATASE"/>
    <property type="match status" value="1"/>
</dbReference>
<accession>A0ABS5VPA1</accession>
<evidence type="ECO:0000313" key="3">
    <source>
        <dbReference type="Proteomes" id="UP000772618"/>
    </source>
</evidence>
<gene>
    <name evidence="2" type="ORF">KK060_08250</name>
</gene>
<feature type="domain" description="Ppx/GppA phosphatase N-terminal" evidence="1">
    <location>
        <begin position="32"/>
        <end position="287"/>
    </location>
</feature>
<comment type="caution">
    <text evidence="2">The sequence shown here is derived from an EMBL/GenBank/DDBJ whole genome shotgun (WGS) entry which is preliminary data.</text>
</comment>
<dbReference type="Gene3D" id="3.30.420.40">
    <property type="match status" value="1"/>
</dbReference>
<evidence type="ECO:0000259" key="1">
    <source>
        <dbReference type="Pfam" id="PF02541"/>
    </source>
</evidence>
<dbReference type="EMBL" id="JAHESD010000013">
    <property type="protein sequence ID" value="MBT1703269.1"/>
    <property type="molecule type" value="Genomic_DNA"/>
</dbReference>
<protein>
    <submittedName>
        <fullName evidence="2">Phosphatase</fullName>
    </submittedName>
</protein>
<dbReference type="Pfam" id="PF02541">
    <property type="entry name" value="Ppx-GppA"/>
    <property type="match status" value="1"/>
</dbReference>
<proteinExistence type="predicted"/>
<organism evidence="2 3">
    <name type="scientific">Chryseosolibacter indicus</name>
    <dbReference type="NCBI Taxonomy" id="2782351"/>
    <lineage>
        <taxon>Bacteria</taxon>
        <taxon>Pseudomonadati</taxon>
        <taxon>Bacteroidota</taxon>
        <taxon>Cytophagia</taxon>
        <taxon>Cytophagales</taxon>
        <taxon>Chryseotaleaceae</taxon>
        <taxon>Chryseosolibacter</taxon>
    </lineage>
</organism>
<dbReference type="InterPro" id="IPR050273">
    <property type="entry name" value="GppA/Ppx_hydrolase"/>
</dbReference>
<dbReference type="PANTHER" id="PTHR30005:SF0">
    <property type="entry name" value="RETROGRADE REGULATION PROTEIN 2"/>
    <property type="match status" value="1"/>
</dbReference>